<dbReference type="SMART" id="SM00829">
    <property type="entry name" value="PKS_ER"/>
    <property type="match status" value="1"/>
</dbReference>
<evidence type="ECO:0000259" key="2">
    <source>
        <dbReference type="SMART" id="SM00829"/>
    </source>
</evidence>
<evidence type="ECO:0000313" key="4">
    <source>
        <dbReference type="Proteomes" id="UP000183868"/>
    </source>
</evidence>
<evidence type="ECO:0000313" key="3">
    <source>
        <dbReference type="EMBL" id="APF20242.1"/>
    </source>
</evidence>
<dbReference type="InterPro" id="IPR051397">
    <property type="entry name" value="Zn-ADH-like_protein"/>
</dbReference>
<proteinExistence type="predicted"/>
<dbReference type="SUPFAM" id="SSF50129">
    <property type="entry name" value="GroES-like"/>
    <property type="match status" value="1"/>
</dbReference>
<dbReference type="GO" id="GO:0016491">
    <property type="term" value="F:oxidoreductase activity"/>
    <property type="evidence" value="ECO:0007669"/>
    <property type="project" value="InterPro"/>
</dbReference>
<accession>A0A1J1CE40</accession>
<keyword evidence="1" id="KW-0812">Transmembrane</keyword>
<dbReference type="Pfam" id="PF13602">
    <property type="entry name" value="ADH_zinc_N_2"/>
    <property type="match status" value="1"/>
</dbReference>
<keyword evidence="1" id="KW-1133">Transmembrane helix</keyword>
<dbReference type="EMBL" id="CP018099">
    <property type="protein sequence ID" value="APF20242.1"/>
    <property type="molecule type" value="Genomic_DNA"/>
</dbReference>
<dbReference type="AlphaFoldDB" id="A0A1J1CE40"/>
<protein>
    <submittedName>
        <fullName evidence="3">NADPH:quinone reductase</fullName>
    </submittedName>
</protein>
<dbReference type="SUPFAM" id="SSF51735">
    <property type="entry name" value="NAD(P)-binding Rossmann-fold domains"/>
    <property type="match status" value="1"/>
</dbReference>
<keyword evidence="1" id="KW-0472">Membrane</keyword>
<dbReference type="InterPro" id="IPR011032">
    <property type="entry name" value="GroES-like_sf"/>
</dbReference>
<dbReference type="InterPro" id="IPR013154">
    <property type="entry name" value="ADH-like_N"/>
</dbReference>
<organism evidence="3 4">
    <name type="scientific">Caldithrix abyssi DSM 13497</name>
    <dbReference type="NCBI Taxonomy" id="880073"/>
    <lineage>
        <taxon>Bacteria</taxon>
        <taxon>Pseudomonadati</taxon>
        <taxon>Calditrichota</taxon>
        <taxon>Calditrichia</taxon>
        <taxon>Calditrichales</taxon>
        <taxon>Calditrichaceae</taxon>
        <taxon>Caldithrix</taxon>
    </lineage>
</organism>
<dbReference type="Proteomes" id="UP000183868">
    <property type="component" value="Chromosome"/>
</dbReference>
<evidence type="ECO:0000256" key="1">
    <source>
        <dbReference type="SAM" id="Phobius"/>
    </source>
</evidence>
<dbReference type="PANTHER" id="PTHR43677:SF4">
    <property type="entry name" value="QUINONE OXIDOREDUCTASE-LIKE PROTEIN 2"/>
    <property type="match status" value="1"/>
</dbReference>
<dbReference type="CDD" id="cd08273">
    <property type="entry name" value="MDR8"/>
    <property type="match status" value="1"/>
</dbReference>
<dbReference type="Gene3D" id="3.40.50.720">
    <property type="entry name" value="NAD(P)-binding Rossmann-like Domain"/>
    <property type="match status" value="1"/>
</dbReference>
<dbReference type="InterPro" id="IPR036291">
    <property type="entry name" value="NAD(P)-bd_dom_sf"/>
</dbReference>
<feature type="domain" description="Enoyl reductase (ER)" evidence="2">
    <location>
        <begin position="5"/>
        <end position="286"/>
    </location>
</feature>
<feature type="transmembrane region" description="Helical" evidence="1">
    <location>
        <begin position="100"/>
        <end position="122"/>
    </location>
</feature>
<dbReference type="InterPro" id="IPR020843">
    <property type="entry name" value="ER"/>
</dbReference>
<gene>
    <name evidence="3" type="ORF">Cabys_3496</name>
</gene>
<reference evidence="3 4" key="1">
    <citation type="submission" date="2016-11" db="EMBL/GenBank/DDBJ databases">
        <title>Genomic analysis of Caldithrix abyssi and proposal of a novel bacterial phylum Caldithrichaeota.</title>
        <authorList>
            <person name="Kublanov I."/>
            <person name="Sigalova O."/>
            <person name="Gavrilov S."/>
            <person name="Lebedinsky A."/>
            <person name="Ivanova N."/>
            <person name="Daum C."/>
            <person name="Reddy T."/>
            <person name="Klenk H.P."/>
            <person name="Goker M."/>
            <person name="Reva O."/>
            <person name="Miroshnichenko M."/>
            <person name="Kyprides N."/>
            <person name="Woyke T."/>
            <person name="Gelfand M."/>
        </authorList>
    </citation>
    <scope>NUCLEOTIDE SEQUENCE [LARGE SCALE GENOMIC DNA]</scope>
    <source>
        <strain evidence="3 4">LF13</strain>
    </source>
</reference>
<sequence>MIRKGKYPGIKVKPPFTPGYDMVGVVDRLGPGVARVKTGQQVAALTIIGAYSEYLCLSENCLTPVPAGLDPAEAVSLVLSYVTAYQMLHRVAKAKRGQRILIHGAGGAVGTALLQLGGLMGLKMYGTASSAKHDLVKRLGATPIDYVNEDFEERIRSLTGAGVDIVFDAIGGDHFKRSFDVLQRGGKLVAYGFYNAVLGRGGSIPLDFIRLQLWNCLPNGKSTAFYSIGSLYKKKMDWFTEDLRRLFELLVQNRIKPVIAARMPLTDVVRAHELLERAEISGKIVLNVSSTAG</sequence>
<dbReference type="Pfam" id="PF08240">
    <property type="entry name" value="ADH_N"/>
    <property type="match status" value="1"/>
</dbReference>
<name>A0A1J1CE40_CALAY</name>
<dbReference type="KEGG" id="caby:Cabys_3496"/>
<dbReference type="PANTHER" id="PTHR43677">
    <property type="entry name" value="SHORT-CHAIN DEHYDROGENASE/REDUCTASE"/>
    <property type="match status" value="1"/>
</dbReference>
<dbReference type="Gene3D" id="3.90.180.10">
    <property type="entry name" value="Medium-chain alcohol dehydrogenases, catalytic domain"/>
    <property type="match status" value="1"/>
</dbReference>